<keyword evidence="2" id="KW-1185">Reference proteome</keyword>
<accession>F2KR14</accession>
<dbReference type="PANTHER" id="PTHR42827:SF1">
    <property type="entry name" value="IRON-SULFUR CLUSTER-BINDING PROTEIN"/>
    <property type="match status" value="1"/>
</dbReference>
<dbReference type="HOGENOM" id="CLU_061526_0_0_2"/>
<dbReference type="GeneID" id="10394953"/>
<dbReference type="AlphaFoldDB" id="F2KR14"/>
<dbReference type="EMBL" id="CP002588">
    <property type="protein sequence ID" value="AEA47820.1"/>
    <property type="molecule type" value="Genomic_DNA"/>
</dbReference>
<name>F2KR14_ARCVS</name>
<reference evidence="1 2" key="1">
    <citation type="submission" date="2011-03" db="EMBL/GenBank/DDBJ databases">
        <title>The complete genome of Archaeoglobus veneficus SNP6.</title>
        <authorList>
            <consortium name="US DOE Joint Genome Institute (JGI-PGF)"/>
            <person name="Lucas S."/>
            <person name="Copeland A."/>
            <person name="Lapidus A."/>
            <person name="Bruce D."/>
            <person name="Goodwin L."/>
            <person name="Pitluck S."/>
            <person name="Kyrpides N."/>
            <person name="Mavromatis K."/>
            <person name="Pagani I."/>
            <person name="Ivanova N."/>
            <person name="Mikhailova N."/>
            <person name="Lu M."/>
            <person name="Detter J.C."/>
            <person name="Tapia R."/>
            <person name="Han C."/>
            <person name="Land M."/>
            <person name="Hauser L."/>
            <person name="Markowitz V."/>
            <person name="Cheng J.-F."/>
            <person name="Hugenholtz P."/>
            <person name="Woyke T."/>
            <person name="Wu D."/>
            <person name="Spring S."/>
            <person name="Brambilla E."/>
            <person name="Klenk H.-P."/>
            <person name="Eisen J.A."/>
        </authorList>
    </citation>
    <scope>NUCLEOTIDE SEQUENCE [LARGE SCALE GENOMIC DNA]</scope>
    <source>
        <strain>SNP6</strain>
    </source>
</reference>
<evidence type="ECO:0000313" key="2">
    <source>
        <dbReference type="Proteomes" id="UP000008136"/>
    </source>
</evidence>
<dbReference type="PANTHER" id="PTHR42827">
    <property type="entry name" value="IRON-SULFUR CLUSTER-BINDING PROTEIN-RELATED"/>
    <property type="match status" value="1"/>
</dbReference>
<evidence type="ECO:0000313" key="1">
    <source>
        <dbReference type="EMBL" id="AEA47820.1"/>
    </source>
</evidence>
<gene>
    <name evidence="1" type="ordered locus">Arcve_1824</name>
</gene>
<dbReference type="Proteomes" id="UP000008136">
    <property type="component" value="Chromosome"/>
</dbReference>
<dbReference type="STRING" id="693661.Arcve_1824"/>
<evidence type="ECO:0008006" key="3">
    <source>
        <dbReference type="Google" id="ProtNLM"/>
    </source>
</evidence>
<dbReference type="eggNOG" id="arCOG02740">
    <property type="taxonomic scope" value="Archaea"/>
</dbReference>
<dbReference type="RefSeq" id="WP_013684476.1">
    <property type="nucleotide sequence ID" value="NC_015320.1"/>
</dbReference>
<proteinExistence type="predicted"/>
<protein>
    <recommendedName>
        <fullName evidence="3">Epoxyqueuosine reductase</fullName>
    </recommendedName>
</protein>
<sequence>MEEKVREWIENFILEYSRSTGVNLWREPLVGFADSSDNAFEKLRTVVSEHHLIPEDALSGARSVIVYFIPFRREVVESNVKGKHASRLWATAYIKTNRLISEINRYVARKLEVYGYESLVLPPTHNFDEQRLVSDWSHKHVAYIAGLGTFGHHTMLITAEGCCGRLGSLITRAEFEPGETIKEEYCLYKRGSECLACVRRCRFQALMADGFNRKRCYEVCLENDRFYSDLPLTDVCGKCACGVPCSFGVPCDSR</sequence>
<organism evidence="1 2">
    <name type="scientific">Archaeoglobus veneficus (strain DSM 11195 / SNP6)</name>
    <dbReference type="NCBI Taxonomy" id="693661"/>
    <lineage>
        <taxon>Archaea</taxon>
        <taxon>Methanobacteriati</taxon>
        <taxon>Methanobacteriota</taxon>
        <taxon>Archaeoglobi</taxon>
        <taxon>Archaeoglobales</taxon>
        <taxon>Archaeoglobaceae</taxon>
        <taxon>Archaeoglobus</taxon>
    </lineage>
</organism>
<dbReference type="KEGG" id="ave:Arcve_1824"/>